<dbReference type="Pfam" id="PF00561">
    <property type="entry name" value="Abhydrolase_1"/>
    <property type="match status" value="1"/>
</dbReference>
<comment type="catalytic activity">
    <reaction evidence="1 9">
        <text>malonyl-[ACP] + S-adenosyl-L-methionine = malonyl-[ACP] methyl ester + S-adenosyl-L-homocysteine</text>
        <dbReference type="Rhea" id="RHEA:17105"/>
        <dbReference type="Rhea" id="RHEA-COMP:9623"/>
        <dbReference type="Rhea" id="RHEA-COMP:9954"/>
        <dbReference type="ChEBI" id="CHEBI:57856"/>
        <dbReference type="ChEBI" id="CHEBI:59789"/>
        <dbReference type="ChEBI" id="CHEBI:78449"/>
        <dbReference type="ChEBI" id="CHEBI:78845"/>
        <dbReference type="EC" id="2.1.1.197"/>
    </reaction>
</comment>
<dbReference type="CDD" id="cd02440">
    <property type="entry name" value="AdoMet_MTases"/>
    <property type="match status" value="1"/>
</dbReference>
<evidence type="ECO:0000256" key="2">
    <source>
        <dbReference type="ARBA" id="ARBA00004746"/>
    </source>
</evidence>
<dbReference type="InterPro" id="IPR029063">
    <property type="entry name" value="SAM-dependent_MTases_sf"/>
</dbReference>
<evidence type="ECO:0000259" key="10">
    <source>
        <dbReference type="Pfam" id="PF00561"/>
    </source>
</evidence>
<dbReference type="InterPro" id="IPR013216">
    <property type="entry name" value="Methyltransf_11"/>
</dbReference>
<dbReference type="PANTHER" id="PTHR13090">
    <property type="entry name" value="ARGININE-HYDROXYLASE NDUFAF5, MITOCHONDRIAL"/>
    <property type="match status" value="1"/>
</dbReference>
<proteinExistence type="inferred from homology"/>
<sequence>MTVIYKERLASARGDAPELVLLHGWGSHSGIWRSLVAELRRDFTLCLIDLPGFGRSAGVDAPADLPALLDMLLPVLPDRAIYLGWSLGAMVATELAAAYPERVAALVRVAANGRFVADSSWPQGMAKEVFTGFQASLADAPDKTLRRFQLLQVKGDAQAKALLSVLQGADISIGHGADAGLHQGLAWLDAADNVAALQRVTCPVLNCFGANDVLVPVAAVEVLRHRFPGMSWVCYDGAAHMPFYSKKSEFVADLRDFVSRCGALAEGLEEVDRHFEKADVARSFSRAAASYDGAAELQRRVADKLMVMRTDAFQGGIPSSDAAERWLDLGCGTGYSLPELRQASPHGQLLAVDLAEGMLRHAREYRADYADAWICADAEDLPLADASVDGVFSSLSLQWCENLHALYLELDRVLTPAGSAFIATLGPSTLRELRGAWQQVDGYVHVNQFAEAAQLRVAIDAAGLELVEWAESEEVLYYPDLRHLTRELKDLGVHNVNKGRAAGLTGRASLNALREAYEAFRAPEGLPTSYQVWCLHLRKKGG</sequence>
<dbReference type="InterPro" id="IPR011814">
    <property type="entry name" value="BioC"/>
</dbReference>
<dbReference type="Gene3D" id="3.40.50.1820">
    <property type="entry name" value="alpha/beta hydrolase"/>
    <property type="match status" value="1"/>
</dbReference>
<dbReference type="NCBIfam" id="TIGR02072">
    <property type="entry name" value="BioC"/>
    <property type="match status" value="1"/>
</dbReference>
<dbReference type="Gene3D" id="3.40.50.150">
    <property type="entry name" value="Vaccinia Virus protein VP39"/>
    <property type="match status" value="1"/>
</dbReference>
<comment type="caution">
    <text evidence="12">The sequence shown here is derived from an EMBL/GenBank/DDBJ whole genome shotgun (WGS) entry which is preliminary data.</text>
</comment>
<keyword evidence="13" id="KW-1185">Reference proteome</keyword>
<dbReference type="GO" id="GO:0102130">
    <property type="term" value="F:malonyl-CoA methyltransferase activity"/>
    <property type="evidence" value="ECO:0007669"/>
    <property type="project" value="UniProtKB-EC"/>
</dbReference>
<comment type="similarity">
    <text evidence="9">Belongs to the methyltransferase superfamily.</text>
</comment>
<name>A0ABX1GMI2_9GAMM</name>
<dbReference type="InterPro" id="IPR029058">
    <property type="entry name" value="AB_hydrolase_fold"/>
</dbReference>
<keyword evidence="7 9" id="KW-0093">Biotin biosynthesis</keyword>
<evidence type="ECO:0000259" key="11">
    <source>
        <dbReference type="Pfam" id="PF08241"/>
    </source>
</evidence>
<keyword evidence="4 9" id="KW-0489">Methyltransferase</keyword>
<keyword evidence="6 9" id="KW-0949">S-adenosyl-L-methionine</keyword>
<evidence type="ECO:0000256" key="1">
    <source>
        <dbReference type="ARBA" id="ARBA00000852"/>
    </source>
</evidence>
<dbReference type="SUPFAM" id="SSF53474">
    <property type="entry name" value="alpha/beta-Hydrolases"/>
    <property type="match status" value="1"/>
</dbReference>
<dbReference type="GO" id="GO:0032259">
    <property type="term" value="P:methylation"/>
    <property type="evidence" value="ECO:0007669"/>
    <property type="project" value="UniProtKB-KW"/>
</dbReference>
<dbReference type="SUPFAM" id="SSF53335">
    <property type="entry name" value="S-adenosyl-L-methionine-dependent methyltransferases"/>
    <property type="match status" value="1"/>
</dbReference>
<dbReference type="EMBL" id="JAAWWK010000008">
    <property type="protein sequence ID" value="NKI19527.1"/>
    <property type="molecule type" value="Genomic_DNA"/>
</dbReference>
<dbReference type="EC" id="2.1.1.197" evidence="3 9"/>
<comment type="pathway">
    <text evidence="2 9">Cofactor biosynthesis; biotin biosynthesis.</text>
</comment>
<evidence type="ECO:0000313" key="13">
    <source>
        <dbReference type="Proteomes" id="UP000765845"/>
    </source>
</evidence>
<evidence type="ECO:0000256" key="5">
    <source>
        <dbReference type="ARBA" id="ARBA00022679"/>
    </source>
</evidence>
<feature type="domain" description="Methyltransferase type 11" evidence="11">
    <location>
        <begin position="327"/>
        <end position="422"/>
    </location>
</feature>
<dbReference type="InterPro" id="IPR050602">
    <property type="entry name" value="Malonyl-ACP_OMT"/>
</dbReference>
<keyword evidence="5 9" id="KW-0808">Transferase</keyword>
<evidence type="ECO:0000256" key="3">
    <source>
        <dbReference type="ARBA" id="ARBA00012327"/>
    </source>
</evidence>
<evidence type="ECO:0000313" key="12">
    <source>
        <dbReference type="EMBL" id="NKI19527.1"/>
    </source>
</evidence>
<feature type="domain" description="AB hydrolase-1" evidence="10">
    <location>
        <begin position="19"/>
        <end position="245"/>
    </location>
</feature>
<dbReference type="PANTHER" id="PTHR13090:SF1">
    <property type="entry name" value="ARGININE-HYDROXYLASE NDUFAF5, MITOCHONDRIAL"/>
    <property type="match status" value="1"/>
</dbReference>
<protein>
    <recommendedName>
        <fullName evidence="3 9">Malonyl-[acyl-carrier protein] O-methyltransferase</fullName>
        <shortName evidence="9">Malonyl-ACP O-methyltransferase</shortName>
        <ecNumber evidence="3 9">2.1.1.197</ecNumber>
    </recommendedName>
    <alternativeName>
        <fullName evidence="9">Biotin synthesis protein BioC</fullName>
    </alternativeName>
</protein>
<comment type="function">
    <text evidence="8 9">Converts the free carboxyl group of a malonyl-thioester to its methyl ester by transfer of a methyl group from S-adenosyl-L-methionine (SAM). It allows to synthesize pimeloyl-ACP via the fatty acid synthetic pathway.</text>
</comment>
<evidence type="ECO:0000256" key="4">
    <source>
        <dbReference type="ARBA" id="ARBA00022603"/>
    </source>
</evidence>
<dbReference type="Proteomes" id="UP000765845">
    <property type="component" value="Unassembled WGS sequence"/>
</dbReference>
<evidence type="ECO:0000256" key="7">
    <source>
        <dbReference type="ARBA" id="ARBA00022756"/>
    </source>
</evidence>
<dbReference type="RefSeq" id="WP_168452037.1">
    <property type="nucleotide sequence ID" value="NZ_JAAWWK010000008.1"/>
</dbReference>
<accession>A0ABX1GMI2</accession>
<reference evidence="12 13" key="1">
    <citation type="submission" date="2020-04" db="EMBL/GenBank/DDBJ databases">
        <authorList>
            <person name="Yoon J."/>
        </authorList>
    </citation>
    <scope>NUCLEOTIDE SEQUENCE [LARGE SCALE GENOMIC DNA]</scope>
    <source>
        <strain evidence="12 13">KMU-166</strain>
    </source>
</reference>
<dbReference type="Pfam" id="PF08241">
    <property type="entry name" value="Methyltransf_11"/>
    <property type="match status" value="1"/>
</dbReference>
<organism evidence="12 13">
    <name type="scientific">Spongiibacter thalassae</name>
    <dbReference type="NCBI Taxonomy" id="2721624"/>
    <lineage>
        <taxon>Bacteria</taxon>
        <taxon>Pseudomonadati</taxon>
        <taxon>Pseudomonadota</taxon>
        <taxon>Gammaproteobacteria</taxon>
        <taxon>Cellvibrionales</taxon>
        <taxon>Spongiibacteraceae</taxon>
        <taxon>Spongiibacter</taxon>
    </lineage>
</organism>
<evidence type="ECO:0000256" key="9">
    <source>
        <dbReference type="HAMAP-Rule" id="MF_00835"/>
    </source>
</evidence>
<evidence type="ECO:0000256" key="6">
    <source>
        <dbReference type="ARBA" id="ARBA00022691"/>
    </source>
</evidence>
<dbReference type="InterPro" id="IPR000073">
    <property type="entry name" value="AB_hydrolase_1"/>
</dbReference>
<dbReference type="HAMAP" id="MF_00835">
    <property type="entry name" value="BioC"/>
    <property type="match status" value="1"/>
</dbReference>
<dbReference type="PRINTS" id="PR00111">
    <property type="entry name" value="ABHYDROLASE"/>
</dbReference>
<gene>
    <name evidence="9 12" type="primary">bioC</name>
    <name evidence="12" type="ORF">HCU74_19140</name>
</gene>
<evidence type="ECO:0000256" key="8">
    <source>
        <dbReference type="ARBA" id="ARBA00025006"/>
    </source>
</evidence>